<evidence type="ECO:0000256" key="1">
    <source>
        <dbReference type="SAM" id="MobiDB-lite"/>
    </source>
</evidence>
<feature type="compositionally biased region" description="Polar residues" evidence="1">
    <location>
        <begin position="87"/>
        <end position="102"/>
    </location>
</feature>
<evidence type="ECO:0000313" key="2">
    <source>
        <dbReference type="EMBL" id="RYP10533.1"/>
    </source>
</evidence>
<reference evidence="2 3" key="1">
    <citation type="submission" date="2018-06" db="EMBL/GenBank/DDBJ databases">
        <title>Complete Genomes of Monosporascus.</title>
        <authorList>
            <person name="Robinson A.J."/>
            <person name="Natvig D.O."/>
        </authorList>
    </citation>
    <scope>NUCLEOTIDE SEQUENCE [LARGE SCALE GENOMIC DNA]</scope>
    <source>
        <strain evidence="2 3">CBS 110550</strain>
    </source>
</reference>
<name>A0A4Q4TY21_9PEZI</name>
<comment type="caution">
    <text evidence="2">The sequence shown here is derived from an EMBL/GenBank/DDBJ whole genome shotgun (WGS) entry which is preliminary data.</text>
</comment>
<dbReference type="EMBL" id="QJNU01000017">
    <property type="protein sequence ID" value="RYP10533.1"/>
    <property type="molecule type" value="Genomic_DNA"/>
</dbReference>
<feature type="region of interest" description="Disordered" evidence="1">
    <location>
        <begin position="1"/>
        <end position="144"/>
    </location>
</feature>
<gene>
    <name evidence="2" type="ORF">DL764_000586</name>
</gene>
<feature type="compositionally biased region" description="Basic and acidic residues" evidence="1">
    <location>
        <begin position="124"/>
        <end position="136"/>
    </location>
</feature>
<dbReference type="Proteomes" id="UP000293360">
    <property type="component" value="Unassembled WGS sequence"/>
</dbReference>
<feature type="compositionally biased region" description="Low complexity" evidence="1">
    <location>
        <begin position="46"/>
        <end position="76"/>
    </location>
</feature>
<protein>
    <submittedName>
        <fullName evidence="2">Uncharacterized protein</fullName>
    </submittedName>
</protein>
<accession>A0A4Q4TY21</accession>
<sequence>MGRATDGSFKVPDPNDRGGHQQTVAIEEELNLARNKVPAEAPPPYEEAASSAANTNTNTNTTTDANATATANTTANAKDKPKANTDVAASSTQENQEPTQNVSSASGRACGGGATGTPCRVSRKPREDKEGYKKQDPMSPYVPDDEAKWKAKRGEPGYFCSTGGGYFCSTRGGVCCSDRGGWFCSDREGWFCSDSKGCCCASKGGACC</sequence>
<evidence type="ECO:0000313" key="3">
    <source>
        <dbReference type="Proteomes" id="UP000293360"/>
    </source>
</evidence>
<dbReference type="OrthoDB" id="4590524at2759"/>
<organism evidence="2 3">
    <name type="scientific">Monosporascus ibericus</name>
    <dbReference type="NCBI Taxonomy" id="155417"/>
    <lineage>
        <taxon>Eukaryota</taxon>
        <taxon>Fungi</taxon>
        <taxon>Dikarya</taxon>
        <taxon>Ascomycota</taxon>
        <taxon>Pezizomycotina</taxon>
        <taxon>Sordariomycetes</taxon>
        <taxon>Xylariomycetidae</taxon>
        <taxon>Xylariales</taxon>
        <taxon>Xylariales incertae sedis</taxon>
        <taxon>Monosporascus</taxon>
    </lineage>
</organism>
<dbReference type="AlphaFoldDB" id="A0A4Q4TY21"/>
<keyword evidence="3" id="KW-1185">Reference proteome</keyword>
<proteinExistence type="predicted"/>